<sequence>MQIVSLPQLSHTTLSELQDGLQSGAFTSEDLVRTYLKRIEEVNDRVHAVVEVNSSAVETARALDEERRLHGHRGPWHGVPVLIKDSIATTDMENTSGSYALSGATIDRDASVVQRLRAAGAIVLGTTNLSQWGNARSSDANNSYKSQSSNGWSATGGQTYGVYHVKQDPSGSSSGSAVATSLGLALAAVGNETDGSIICPAGRSAVVGIKPTPGLTPRDLVILPKRIGTVGVMAQTVEDAAALLTVIAGACPHDRRTEEIPFDEIPDYRSFCRRSALRGARIGIPRNAFQNNDGNVVDAVELAALEETISIMAKAGAVIVDPAEYPEYATFFAKSPSMKAVYNNADWKAQFEDYVARLTKNPQNIHTISDLVEFTKTCPAEEYPSRNIDGLLHIEKALSADDPSVEAAFEQVRQWAMEGCIQGAVQRHQLDALILPSGVSTTVAAAACCPVINVPWGYYPKGTPLVWNGRGNLLLRHENTPFGLSFIGLPFTEHKLIAYSYAFEQLTRVRDRGKQYITPTTELDDVLDSSSTNNTEWQDLPTQEKQIPGSNIRIHLHMTASQDTVNV</sequence>
<dbReference type="RefSeq" id="XP_007721573.1">
    <property type="nucleotide sequence ID" value="XM_007723383.1"/>
</dbReference>
<feature type="domain" description="Amidase" evidence="1">
    <location>
        <begin position="30"/>
        <end position="448"/>
    </location>
</feature>
<gene>
    <name evidence="2" type="ORF">A1O1_02472</name>
</gene>
<dbReference type="Gene3D" id="3.90.1300.10">
    <property type="entry name" value="Amidase signature (AS) domain"/>
    <property type="match status" value="1"/>
</dbReference>
<dbReference type="InterPro" id="IPR023631">
    <property type="entry name" value="Amidase_dom"/>
</dbReference>
<organism evidence="2 3">
    <name type="scientific">Capronia coronata CBS 617.96</name>
    <dbReference type="NCBI Taxonomy" id="1182541"/>
    <lineage>
        <taxon>Eukaryota</taxon>
        <taxon>Fungi</taxon>
        <taxon>Dikarya</taxon>
        <taxon>Ascomycota</taxon>
        <taxon>Pezizomycotina</taxon>
        <taxon>Eurotiomycetes</taxon>
        <taxon>Chaetothyriomycetidae</taxon>
        <taxon>Chaetothyriales</taxon>
        <taxon>Herpotrichiellaceae</taxon>
        <taxon>Capronia</taxon>
    </lineage>
</organism>
<proteinExistence type="predicted"/>
<dbReference type="GeneID" id="19157372"/>
<comment type="caution">
    <text evidence="2">The sequence shown here is derived from an EMBL/GenBank/DDBJ whole genome shotgun (WGS) entry which is preliminary data.</text>
</comment>
<dbReference type="Proteomes" id="UP000019484">
    <property type="component" value="Unassembled WGS sequence"/>
</dbReference>
<dbReference type="Pfam" id="PF01425">
    <property type="entry name" value="Amidase"/>
    <property type="match status" value="1"/>
</dbReference>
<evidence type="ECO:0000313" key="3">
    <source>
        <dbReference type="Proteomes" id="UP000019484"/>
    </source>
</evidence>
<dbReference type="AlphaFoldDB" id="W9ZHW3"/>
<name>W9ZHW3_9EURO</name>
<dbReference type="HOGENOM" id="CLU_009600_14_1_1"/>
<dbReference type="eggNOG" id="KOG1211">
    <property type="taxonomic scope" value="Eukaryota"/>
</dbReference>
<evidence type="ECO:0000313" key="2">
    <source>
        <dbReference type="EMBL" id="EXJ94079.1"/>
    </source>
</evidence>
<dbReference type="SUPFAM" id="SSF75304">
    <property type="entry name" value="Amidase signature (AS) enzymes"/>
    <property type="match status" value="1"/>
</dbReference>
<evidence type="ECO:0000259" key="1">
    <source>
        <dbReference type="Pfam" id="PF01425"/>
    </source>
</evidence>
<accession>W9ZHW3</accession>
<dbReference type="STRING" id="1182541.W9ZHW3"/>
<keyword evidence="3" id="KW-1185">Reference proteome</keyword>
<protein>
    <recommendedName>
        <fullName evidence="1">Amidase domain-containing protein</fullName>
    </recommendedName>
</protein>
<reference evidence="2 3" key="1">
    <citation type="submission" date="2013-03" db="EMBL/GenBank/DDBJ databases">
        <title>The Genome Sequence of Capronia coronata CBS 617.96.</title>
        <authorList>
            <consortium name="The Broad Institute Genomics Platform"/>
            <person name="Cuomo C."/>
            <person name="de Hoog S."/>
            <person name="Gorbushina A."/>
            <person name="Walker B."/>
            <person name="Young S.K."/>
            <person name="Zeng Q."/>
            <person name="Gargeya S."/>
            <person name="Fitzgerald M."/>
            <person name="Haas B."/>
            <person name="Abouelleil A."/>
            <person name="Allen A.W."/>
            <person name="Alvarado L."/>
            <person name="Arachchi H.M."/>
            <person name="Berlin A.M."/>
            <person name="Chapman S.B."/>
            <person name="Gainer-Dewar J."/>
            <person name="Goldberg J."/>
            <person name="Griggs A."/>
            <person name="Gujja S."/>
            <person name="Hansen M."/>
            <person name="Howarth C."/>
            <person name="Imamovic A."/>
            <person name="Ireland A."/>
            <person name="Larimer J."/>
            <person name="McCowan C."/>
            <person name="Murphy C."/>
            <person name="Pearson M."/>
            <person name="Poon T.W."/>
            <person name="Priest M."/>
            <person name="Roberts A."/>
            <person name="Saif S."/>
            <person name="Shea T."/>
            <person name="Sisk P."/>
            <person name="Sykes S."/>
            <person name="Wortman J."/>
            <person name="Nusbaum C."/>
            <person name="Birren B."/>
        </authorList>
    </citation>
    <scope>NUCLEOTIDE SEQUENCE [LARGE SCALE GENOMIC DNA]</scope>
    <source>
        <strain evidence="2 3">CBS 617.96</strain>
    </source>
</reference>
<dbReference type="EMBL" id="AMWN01000002">
    <property type="protein sequence ID" value="EXJ94079.1"/>
    <property type="molecule type" value="Genomic_DNA"/>
</dbReference>
<dbReference type="PANTHER" id="PTHR42678:SF34">
    <property type="entry name" value="OS04G0183300 PROTEIN"/>
    <property type="match status" value="1"/>
</dbReference>
<dbReference type="InterPro" id="IPR036928">
    <property type="entry name" value="AS_sf"/>
</dbReference>
<dbReference type="OrthoDB" id="566138at2759"/>
<dbReference type="PANTHER" id="PTHR42678">
    <property type="entry name" value="AMIDASE"/>
    <property type="match status" value="1"/>
</dbReference>